<sequence length="26" mass="2958">MTCFCCKNSSLPDISFLMIFILLCTL</sequence>
<evidence type="ECO:0000313" key="1">
    <source>
        <dbReference type="EMBL" id="MBX38330.1"/>
    </source>
</evidence>
<dbReference type="AlphaFoldDB" id="A0A2P2N7B7"/>
<accession>A0A2P2N7B7</accession>
<name>A0A2P2N7B7_RHIMU</name>
<organism evidence="1">
    <name type="scientific">Rhizophora mucronata</name>
    <name type="common">Asiatic mangrove</name>
    <dbReference type="NCBI Taxonomy" id="61149"/>
    <lineage>
        <taxon>Eukaryota</taxon>
        <taxon>Viridiplantae</taxon>
        <taxon>Streptophyta</taxon>
        <taxon>Embryophyta</taxon>
        <taxon>Tracheophyta</taxon>
        <taxon>Spermatophyta</taxon>
        <taxon>Magnoliopsida</taxon>
        <taxon>eudicotyledons</taxon>
        <taxon>Gunneridae</taxon>
        <taxon>Pentapetalae</taxon>
        <taxon>rosids</taxon>
        <taxon>fabids</taxon>
        <taxon>Malpighiales</taxon>
        <taxon>Rhizophoraceae</taxon>
        <taxon>Rhizophora</taxon>
    </lineage>
</organism>
<proteinExistence type="predicted"/>
<protein>
    <submittedName>
        <fullName evidence="1">Uncharacterized protein</fullName>
    </submittedName>
</protein>
<dbReference type="EMBL" id="GGEC01057846">
    <property type="protein sequence ID" value="MBX38330.1"/>
    <property type="molecule type" value="Transcribed_RNA"/>
</dbReference>
<reference evidence="1" key="1">
    <citation type="submission" date="2018-02" db="EMBL/GenBank/DDBJ databases">
        <title>Rhizophora mucronata_Transcriptome.</title>
        <authorList>
            <person name="Meera S.P."/>
            <person name="Sreeshan A."/>
            <person name="Augustine A."/>
        </authorList>
    </citation>
    <scope>NUCLEOTIDE SEQUENCE</scope>
    <source>
        <tissue evidence="1">Leaf</tissue>
    </source>
</reference>